<dbReference type="FunFam" id="3.10.20.370:FF:000001">
    <property type="entry name" value="Retrovirus-related Pol polyprotein from transposon 17.6-like protein"/>
    <property type="match status" value="1"/>
</dbReference>
<dbReference type="Pfam" id="PF00078">
    <property type="entry name" value="RVT_1"/>
    <property type="match status" value="1"/>
</dbReference>
<dbReference type="FunFam" id="3.30.70.270:FF:000020">
    <property type="entry name" value="Transposon Tf2-6 polyprotein-like Protein"/>
    <property type="match status" value="1"/>
</dbReference>
<evidence type="ECO:0000256" key="5">
    <source>
        <dbReference type="ARBA" id="ARBA00022759"/>
    </source>
</evidence>
<dbReference type="Gene3D" id="1.10.340.70">
    <property type="match status" value="1"/>
</dbReference>
<keyword evidence="3" id="KW-0548">Nucleotidyltransferase</keyword>
<dbReference type="Pfam" id="PF17919">
    <property type="entry name" value="RT_RNaseH_2"/>
    <property type="match status" value="1"/>
</dbReference>
<keyword evidence="1" id="KW-0645">Protease</keyword>
<keyword evidence="5" id="KW-0255">Endonuclease</keyword>
<dbReference type="EMBL" id="CAJOBE010008334">
    <property type="protein sequence ID" value="CAF4059045.1"/>
    <property type="molecule type" value="Genomic_DNA"/>
</dbReference>
<dbReference type="InterPro" id="IPR041577">
    <property type="entry name" value="RT_RNaseH_2"/>
</dbReference>
<dbReference type="GO" id="GO:0008233">
    <property type="term" value="F:peptidase activity"/>
    <property type="evidence" value="ECO:0007669"/>
    <property type="project" value="UniProtKB-KW"/>
</dbReference>
<name>A0A819S5Z4_9BILA</name>
<evidence type="ECO:0000256" key="4">
    <source>
        <dbReference type="ARBA" id="ARBA00022722"/>
    </source>
</evidence>
<feature type="domain" description="Reverse transcriptase" evidence="10">
    <location>
        <begin position="248"/>
        <end position="427"/>
    </location>
</feature>
<evidence type="ECO:0000256" key="1">
    <source>
        <dbReference type="ARBA" id="ARBA00022670"/>
    </source>
</evidence>
<dbReference type="PROSITE" id="PS50878">
    <property type="entry name" value="RT_POL"/>
    <property type="match status" value="1"/>
</dbReference>
<dbReference type="Gene3D" id="3.40.50.1110">
    <property type="entry name" value="SGNH hydrolase"/>
    <property type="match status" value="1"/>
</dbReference>
<dbReference type="InterPro" id="IPR041588">
    <property type="entry name" value="Integrase_H2C2"/>
</dbReference>
<dbReference type="CDD" id="cd09274">
    <property type="entry name" value="RNase_HI_RT_Ty3"/>
    <property type="match status" value="1"/>
</dbReference>
<feature type="region of interest" description="Disordered" evidence="9">
    <location>
        <begin position="894"/>
        <end position="927"/>
    </location>
</feature>
<proteinExistence type="predicted"/>
<dbReference type="InterPro" id="IPR043128">
    <property type="entry name" value="Rev_trsase/Diguanyl_cyclase"/>
</dbReference>
<dbReference type="Proteomes" id="UP000663874">
    <property type="component" value="Unassembled WGS sequence"/>
</dbReference>
<evidence type="ECO:0000256" key="9">
    <source>
        <dbReference type="SAM" id="MobiDB-lite"/>
    </source>
</evidence>
<dbReference type="GO" id="GO:0006508">
    <property type="term" value="P:proteolysis"/>
    <property type="evidence" value="ECO:0007669"/>
    <property type="project" value="UniProtKB-KW"/>
</dbReference>
<dbReference type="SUPFAM" id="SSF52266">
    <property type="entry name" value="SGNH hydrolase"/>
    <property type="match status" value="1"/>
</dbReference>
<comment type="caution">
    <text evidence="11">The sequence shown here is derived from an EMBL/GenBank/DDBJ whole genome shotgun (WGS) entry which is preliminary data.</text>
</comment>
<accession>A0A819S5Z4</accession>
<dbReference type="FunFam" id="3.10.10.10:FF:000007">
    <property type="entry name" value="Retrovirus-related Pol polyprotein from transposon 17.6-like Protein"/>
    <property type="match status" value="1"/>
</dbReference>
<evidence type="ECO:0000256" key="2">
    <source>
        <dbReference type="ARBA" id="ARBA00022679"/>
    </source>
</evidence>
<dbReference type="GO" id="GO:0003964">
    <property type="term" value="F:RNA-directed DNA polymerase activity"/>
    <property type="evidence" value="ECO:0007669"/>
    <property type="project" value="UniProtKB-KW"/>
</dbReference>
<dbReference type="CDD" id="cd01647">
    <property type="entry name" value="RT_LTR"/>
    <property type="match status" value="1"/>
</dbReference>
<protein>
    <recommendedName>
        <fullName evidence="10">Reverse transcriptase domain-containing protein</fullName>
    </recommendedName>
</protein>
<gene>
    <name evidence="11" type="ORF">FNK824_LOCUS29150</name>
</gene>
<organism evidence="11 12">
    <name type="scientific">Rotaria sordida</name>
    <dbReference type="NCBI Taxonomy" id="392033"/>
    <lineage>
        <taxon>Eukaryota</taxon>
        <taxon>Metazoa</taxon>
        <taxon>Spiralia</taxon>
        <taxon>Gnathifera</taxon>
        <taxon>Rotifera</taxon>
        <taxon>Eurotatoria</taxon>
        <taxon>Bdelloidea</taxon>
        <taxon>Philodinida</taxon>
        <taxon>Philodinidae</taxon>
        <taxon>Rotaria</taxon>
    </lineage>
</organism>
<dbReference type="InterPro" id="IPR050951">
    <property type="entry name" value="Retrovirus_Pol_polyprotein"/>
</dbReference>
<evidence type="ECO:0000256" key="3">
    <source>
        <dbReference type="ARBA" id="ARBA00022695"/>
    </source>
</evidence>
<evidence type="ECO:0000313" key="11">
    <source>
        <dbReference type="EMBL" id="CAF4059045.1"/>
    </source>
</evidence>
<dbReference type="Gene3D" id="3.30.70.270">
    <property type="match status" value="2"/>
</dbReference>
<feature type="compositionally biased region" description="Pro residues" evidence="9">
    <location>
        <begin position="910"/>
        <end position="923"/>
    </location>
</feature>
<evidence type="ECO:0000313" key="12">
    <source>
        <dbReference type="Proteomes" id="UP000663874"/>
    </source>
</evidence>
<feature type="compositionally biased region" description="Low complexity" evidence="9">
    <location>
        <begin position="894"/>
        <end position="909"/>
    </location>
</feature>
<dbReference type="Pfam" id="PF17921">
    <property type="entry name" value="Integrase_H2C2"/>
    <property type="match status" value="1"/>
</dbReference>
<keyword evidence="8" id="KW-0511">Multifunctional enzyme</keyword>
<evidence type="ECO:0000256" key="7">
    <source>
        <dbReference type="ARBA" id="ARBA00022918"/>
    </source>
</evidence>
<dbReference type="GO" id="GO:0004519">
    <property type="term" value="F:endonuclease activity"/>
    <property type="evidence" value="ECO:0007669"/>
    <property type="project" value="UniProtKB-KW"/>
</dbReference>
<dbReference type="InterPro" id="IPR036514">
    <property type="entry name" value="SGNH_hydro_sf"/>
</dbReference>
<keyword evidence="7" id="KW-0695">RNA-directed DNA polymerase</keyword>
<dbReference type="InterPro" id="IPR000477">
    <property type="entry name" value="RT_dom"/>
</dbReference>
<evidence type="ECO:0000256" key="6">
    <source>
        <dbReference type="ARBA" id="ARBA00022801"/>
    </source>
</evidence>
<sequence>MNINQNYPPQFIPITLSKSLHLPPNSNRTAKASIPISSISSPFIPHQHFTLNSALYIPHKLLQFYNYFSTITLSNTTPYPQYVTKGICIGFLCSYTVHQRNIHTSIPTTKSYGVAKSFGEIPVSLDLVTNRSNTHYSHNSSKKFPINNQYCTDVTTNPITCYTIPSIHSEVDKAIRELATKIHHQQYHDDLLTLLFRFHRIFNTTTHNIADTPIHHVINTIPHTPPACKPYPQPDKEEPMYAIIQEFLQAGLIAESHSPYAAPGILVKKKDGSYRFVVDYKKLNLITIKDSSPLPNMEESIRKLGQGYKYFSKLDLKSGFYQIPINEGDREKTAFVTPFGLYQFNVLPMGLINSPPTFQKVMNDTLKPCRQFSLVYLDDIIVFSKSHEEHMIHLEQVFSALLSKHFVLNPPKCELMVPTINYLGHTISENRITPLTEKIQAILNIKEPNTLARANKFIGALSWYRKFIPNFATIAAPIHAVTNLNKNDRRKFKWTSQQSKAFHQLKQMLITAPLFLHFPVDNQPFILTTDASDFGIGGVLQQEVNGQLRNLYYHSQLMTPCERKYSPIEKEALAIYKCFARMRPYLLGRSIIVKTDHCPLCNIMKKTVRNARVDRISQLIQEYNIEKIIHINGRDNCLPDYLSRYPREQDDDLFDIDYGIGSKSAIVDSPSTNQTILNAMLLRPRKNKTESVKATADADAFVSTDPDTTLVTDTNVSHTKPIPHKFSSNYFDSNKLQQEQARDPNIQNIIRRLQHKPNNSPFIFKDNLLRKIMTISPHSKIERDVIYLPSSMIKSLLYACHNDPMTGGHFSLDRTYHKIKNLYWWSKMKLSIFQHIKSCLACQQYNVGRQKRHGQLNPIPPREAYAVNDVCAPARLLFQLDHIIIRHLRSSSLSTTVPSTSSPSSNSPEPQSPGPSTPEPQPSLSPLHIQQSPEILSDQEHVPELPIYFVLSDSHARHIKEPIITPHYKALVHAISGLRWRDSTHPHLSALSIIKSSSISTYLQSSAALMFLIGTNSLRYDDAAQVLQDVAHTIEYIHTTYPHLHEKQQIAVVATFPCYNTSGIFKSIHSLLSNTQVYNEELHTLSNQLNFTFIDFHISDIYLSSDRMHLHPDYRYLIPNSITNYFNSIFQHHTSSRTHTRSQPAIQRHNQRRHAKLKLKQQQFSIKRSIDLNWKPIHVKQVLKQHNIKPARIREVRNHIVTIPFNNAKDHDAADTSLPDDIFNSEHFHQYFNAEQ</sequence>
<dbReference type="PANTHER" id="PTHR37984">
    <property type="entry name" value="PROTEIN CBG26694"/>
    <property type="match status" value="1"/>
</dbReference>
<keyword evidence="4" id="KW-0540">Nuclease</keyword>
<reference evidence="11" key="1">
    <citation type="submission" date="2021-02" db="EMBL/GenBank/DDBJ databases">
        <authorList>
            <person name="Nowell W R."/>
        </authorList>
    </citation>
    <scope>NUCLEOTIDE SEQUENCE</scope>
</reference>
<evidence type="ECO:0000256" key="8">
    <source>
        <dbReference type="ARBA" id="ARBA00023268"/>
    </source>
</evidence>
<dbReference type="Gene3D" id="3.10.10.10">
    <property type="entry name" value="HIV Type 1 Reverse Transcriptase, subunit A, domain 1"/>
    <property type="match status" value="1"/>
</dbReference>
<dbReference type="Gene3D" id="3.10.20.370">
    <property type="match status" value="1"/>
</dbReference>
<evidence type="ECO:0000259" key="10">
    <source>
        <dbReference type="PROSITE" id="PS50878"/>
    </source>
</evidence>
<dbReference type="SUPFAM" id="SSF56672">
    <property type="entry name" value="DNA/RNA polymerases"/>
    <property type="match status" value="1"/>
</dbReference>
<keyword evidence="2" id="KW-0808">Transferase</keyword>
<keyword evidence="6" id="KW-0378">Hydrolase</keyword>
<dbReference type="InterPro" id="IPR043502">
    <property type="entry name" value="DNA/RNA_pol_sf"/>
</dbReference>
<dbReference type="PANTHER" id="PTHR37984:SF5">
    <property type="entry name" value="PROTEIN NYNRIN-LIKE"/>
    <property type="match status" value="1"/>
</dbReference>
<dbReference type="AlphaFoldDB" id="A0A819S5Z4"/>